<dbReference type="AlphaFoldDB" id="X1DT48"/>
<proteinExistence type="predicted"/>
<evidence type="ECO:0000313" key="1">
    <source>
        <dbReference type="EMBL" id="GAG99571.1"/>
    </source>
</evidence>
<comment type="caution">
    <text evidence="1">The sequence shown here is derived from an EMBL/GenBank/DDBJ whole genome shotgun (WGS) entry which is preliminary data.</text>
</comment>
<name>X1DT48_9ZZZZ</name>
<dbReference type="EMBL" id="BART01029299">
    <property type="protein sequence ID" value="GAG99571.1"/>
    <property type="molecule type" value="Genomic_DNA"/>
</dbReference>
<gene>
    <name evidence="1" type="ORF">S01H4_51453</name>
</gene>
<reference evidence="1" key="1">
    <citation type="journal article" date="2014" name="Front. Microbiol.">
        <title>High frequency of phylogenetically diverse reductive dehalogenase-homologous genes in deep subseafloor sedimentary metagenomes.</title>
        <authorList>
            <person name="Kawai M."/>
            <person name="Futagami T."/>
            <person name="Toyoda A."/>
            <person name="Takaki Y."/>
            <person name="Nishi S."/>
            <person name="Hori S."/>
            <person name="Arai W."/>
            <person name="Tsubouchi T."/>
            <person name="Morono Y."/>
            <person name="Uchiyama I."/>
            <person name="Ito T."/>
            <person name="Fujiyama A."/>
            <person name="Inagaki F."/>
            <person name="Takami H."/>
        </authorList>
    </citation>
    <scope>NUCLEOTIDE SEQUENCE</scope>
    <source>
        <strain evidence="1">Expedition CK06-06</strain>
    </source>
</reference>
<evidence type="ECO:0008006" key="2">
    <source>
        <dbReference type="Google" id="ProtNLM"/>
    </source>
</evidence>
<accession>X1DT48</accession>
<sequence>MPSLGETFRITATITDLDGAPVTGGVNVISLYEPDGTLNQPAGGGNHTGGGVWTQLFTTAGTDPEGTYLIVWKNTSGAVVAIGKITIWIDDPPV</sequence>
<protein>
    <recommendedName>
        <fullName evidence="2">Big-1 domain-containing protein</fullName>
    </recommendedName>
</protein>
<organism evidence="1">
    <name type="scientific">marine sediment metagenome</name>
    <dbReference type="NCBI Taxonomy" id="412755"/>
    <lineage>
        <taxon>unclassified sequences</taxon>
        <taxon>metagenomes</taxon>
        <taxon>ecological metagenomes</taxon>
    </lineage>
</organism>